<reference evidence="2 3" key="1">
    <citation type="journal article" date="2015" name="Nature">
        <title>rRNA introns, odd ribosomes, and small enigmatic genomes across a large radiation of phyla.</title>
        <authorList>
            <person name="Brown C.T."/>
            <person name="Hug L.A."/>
            <person name="Thomas B.C."/>
            <person name="Sharon I."/>
            <person name="Castelle C.J."/>
            <person name="Singh A."/>
            <person name="Wilkins M.J."/>
            <person name="Williams K.H."/>
            <person name="Banfield J.F."/>
        </authorList>
    </citation>
    <scope>NUCLEOTIDE SEQUENCE [LARGE SCALE GENOMIC DNA]</scope>
</reference>
<evidence type="ECO:0000313" key="3">
    <source>
        <dbReference type="Proteomes" id="UP000034488"/>
    </source>
</evidence>
<keyword evidence="1" id="KW-0472">Membrane</keyword>
<protein>
    <submittedName>
        <fullName evidence="2">Cytochrome c biogenesis protein</fullName>
    </submittedName>
</protein>
<dbReference type="PANTHER" id="PTHR31272:SF9">
    <property type="entry name" value="BLL1027 PROTEIN"/>
    <property type="match status" value="1"/>
</dbReference>
<feature type="transmembrane region" description="Helical" evidence="1">
    <location>
        <begin position="378"/>
        <end position="406"/>
    </location>
</feature>
<feature type="transmembrane region" description="Helical" evidence="1">
    <location>
        <begin position="459"/>
        <end position="475"/>
    </location>
</feature>
<evidence type="ECO:0000313" key="2">
    <source>
        <dbReference type="EMBL" id="KKP54361.1"/>
    </source>
</evidence>
<feature type="transmembrane region" description="Helical" evidence="1">
    <location>
        <begin position="326"/>
        <end position="344"/>
    </location>
</feature>
<dbReference type="AlphaFoldDB" id="A0A0G0ASJ2"/>
<feature type="transmembrane region" description="Helical" evidence="1">
    <location>
        <begin position="256"/>
        <end position="276"/>
    </location>
</feature>
<organism evidence="2 3">
    <name type="scientific">candidate division WS6 bacterium GW2011_GWB1_33_6</name>
    <dbReference type="NCBI Taxonomy" id="1619088"/>
    <lineage>
        <taxon>Bacteria</taxon>
        <taxon>Candidatus Dojkabacteria</taxon>
    </lineage>
</organism>
<name>A0A0G0ASJ2_9BACT</name>
<dbReference type="EMBL" id="LBPI01000020">
    <property type="protein sequence ID" value="KKP54361.1"/>
    <property type="molecule type" value="Genomic_DNA"/>
</dbReference>
<dbReference type="InterPro" id="IPR051790">
    <property type="entry name" value="Cytochrome_c-biogenesis_DsbD"/>
</dbReference>
<feature type="transmembrane region" description="Helical" evidence="1">
    <location>
        <begin position="418"/>
        <end position="438"/>
    </location>
</feature>
<accession>A0A0G0ASJ2</accession>
<dbReference type="SUPFAM" id="SSF52833">
    <property type="entry name" value="Thioredoxin-like"/>
    <property type="match status" value="1"/>
</dbReference>
<feature type="transmembrane region" description="Helical" evidence="1">
    <location>
        <begin position="283"/>
        <end position="306"/>
    </location>
</feature>
<keyword evidence="1" id="KW-1133">Transmembrane helix</keyword>
<dbReference type="InterPro" id="IPR036249">
    <property type="entry name" value="Thioredoxin-like_sf"/>
</dbReference>
<sequence length="477" mass="52811">MRNILKKAFSIFFLLLLLFIPVVDVSANEQTRFATYFSGIGCPHCAKVSPELHKRIDDGKLIVIEYEIYKNLGNSQALNKYAETYNMDLGIPQLLFNSNLKESGDTPILDKLDEMILNSEANTIYLSDGNSVSFPDFNLNDLERYPTIYSKDRVAIKKSLKTLTDTQNQQIKDFIYLDNIEDAIKDLDSKKVKASKVEYPGGSLNFENAVEINGWLLQWNGAQINSTTENTDTQNKDEETNSISFGRILSLGLADSVNPCALSILALVLISIVTYNPGKRKQILLAGFAFISAVMIMYLIYGFLIIKAFEVVQSITSIREFLYGDLGINLILGIGAIVLGLLGLKDYFAYKPGGIATETPLFLRPKMAALIAKVTSPLAAFVVGLLVTLFLLPCTIGPYIILGGLLAGEGFVNAIPSLLLYNFIFVLPMITVTVLVYIGSKKAEDVKDWKDKNVRYMHLIAGILMLIIGILMVSGKF</sequence>
<dbReference type="Proteomes" id="UP000034488">
    <property type="component" value="Unassembled WGS sequence"/>
</dbReference>
<dbReference type="PANTHER" id="PTHR31272">
    <property type="entry name" value="CYTOCHROME C-TYPE BIOGENESIS PROTEIN HI_1454-RELATED"/>
    <property type="match status" value="1"/>
</dbReference>
<keyword evidence="1" id="KW-0812">Transmembrane</keyword>
<comment type="caution">
    <text evidence="2">The sequence shown here is derived from an EMBL/GenBank/DDBJ whole genome shotgun (WGS) entry which is preliminary data.</text>
</comment>
<gene>
    <name evidence="2" type="ORF">UR47_C0020G0022</name>
</gene>
<dbReference type="Gene3D" id="3.40.30.10">
    <property type="entry name" value="Glutaredoxin"/>
    <property type="match status" value="1"/>
</dbReference>
<evidence type="ECO:0000256" key="1">
    <source>
        <dbReference type="SAM" id="Phobius"/>
    </source>
</evidence>
<proteinExistence type="predicted"/>